<dbReference type="Pfam" id="PF00407">
    <property type="entry name" value="Bet_v_1"/>
    <property type="match status" value="1"/>
</dbReference>
<dbReference type="InterPro" id="IPR000916">
    <property type="entry name" value="Bet_v_I/MLP"/>
</dbReference>
<dbReference type="EMBL" id="AP015039">
    <property type="protein sequence ID" value="BAT89686.1"/>
    <property type="molecule type" value="Genomic_DNA"/>
</dbReference>
<dbReference type="SUPFAM" id="SSF55961">
    <property type="entry name" value="Bet v1-like"/>
    <property type="match status" value="1"/>
</dbReference>
<dbReference type="InterPro" id="IPR052006">
    <property type="entry name" value="MLP-like"/>
</dbReference>
<evidence type="ECO:0000256" key="1">
    <source>
        <dbReference type="ARBA" id="ARBA00038242"/>
    </source>
</evidence>
<name>A0A0S3S9Y1_PHAAN</name>
<feature type="domain" description="Bet v I/Major latex protein" evidence="2">
    <location>
        <begin position="4"/>
        <end position="152"/>
    </location>
</feature>
<evidence type="ECO:0000259" key="2">
    <source>
        <dbReference type="SMART" id="SM01037"/>
    </source>
</evidence>
<proteinExistence type="inferred from homology"/>
<dbReference type="Proteomes" id="UP000291084">
    <property type="component" value="Chromosome 6"/>
</dbReference>
<comment type="similarity">
    <text evidence="1">Belongs to the MLP family.</text>
</comment>
<dbReference type="OrthoDB" id="1847301at2759"/>
<dbReference type="Gene3D" id="3.30.530.20">
    <property type="match status" value="1"/>
</dbReference>
<organism evidence="3 4">
    <name type="scientific">Vigna angularis var. angularis</name>
    <dbReference type="NCBI Taxonomy" id="157739"/>
    <lineage>
        <taxon>Eukaryota</taxon>
        <taxon>Viridiplantae</taxon>
        <taxon>Streptophyta</taxon>
        <taxon>Embryophyta</taxon>
        <taxon>Tracheophyta</taxon>
        <taxon>Spermatophyta</taxon>
        <taxon>Magnoliopsida</taxon>
        <taxon>eudicotyledons</taxon>
        <taxon>Gunneridae</taxon>
        <taxon>Pentapetalae</taxon>
        <taxon>rosids</taxon>
        <taxon>fabids</taxon>
        <taxon>Fabales</taxon>
        <taxon>Fabaceae</taxon>
        <taxon>Papilionoideae</taxon>
        <taxon>50 kb inversion clade</taxon>
        <taxon>NPAAA clade</taxon>
        <taxon>indigoferoid/millettioid clade</taxon>
        <taxon>Phaseoleae</taxon>
        <taxon>Vigna</taxon>
    </lineage>
</organism>
<sequence>MIMALGGRISIEIGVHATAAKWYNIFATQLHQVQKLTDRIHQAKLHHGQDWHHNEAIKHWTYIIDGKVNTCQESMEYDEAKKIIIFKLFGGDVAKEFKFINLVFEASDKENGGANIKWTVEYERLSEEVHPPYGYIEYLYKCTVDMDAHLKA</sequence>
<dbReference type="GO" id="GO:0006952">
    <property type="term" value="P:defense response"/>
    <property type="evidence" value="ECO:0007669"/>
    <property type="project" value="InterPro"/>
</dbReference>
<accession>A0A0S3S9Y1</accession>
<evidence type="ECO:0000313" key="4">
    <source>
        <dbReference type="Proteomes" id="UP000291084"/>
    </source>
</evidence>
<evidence type="ECO:0000313" key="3">
    <source>
        <dbReference type="EMBL" id="BAT89686.1"/>
    </source>
</evidence>
<dbReference type="SMART" id="SM01037">
    <property type="entry name" value="Bet_v_1"/>
    <property type="match status" value="1"/>
</dbReference>
<dbReference type="PANTHER" id="PTHR31338">
    <property type="entry name" value="POLYKETIDE CYCLASE/DEHYDRASE AND LIPID TRANSPORT SUPERFAMILY PROTEIN"/>
    <property type="match status" value="1"/>
</dbReference>
<dbReference type="AlphaFoldDB" id="A0A0S3S9Y1"/>
<keyword evidence="4" id="KW-1185">Reference proteome</keyword>
<dbReference type="PANTHER" id="PTHR31338:SF16">
    <property type="entry name" value="POLYKETIDE CYCLASE_DEHYDRASE AND LIPID TRANSPORT SUPERFAMILY PROTEIN"/>
    <property type="match status" value="1"/>
</dbReference>
<dbReference type="InterPro" id="IPR023393">
    <property type="entry name" value="START-like_dom_sf"/>
</dbReference>
<protein>
    <recommendedName>
        <fullName evidence="2">Bet v I/Major latex protein domain-containing protein</fullName>
    </recommendedName>
</protein>
<gene>
    <name evidence="3" type="primary">Vigan.06G070900</name>
    <name evidence="3" type="ORF">VIGAN_06070900</name>
</gene>
<reference evidence="3 4" key="1">
    <citation type="journal article" date="2015" name="Sci. Rep.">
        <title>The power of single molecule real-time sequencing technology in the de novo assembly of a eukaryotic genome.</title>
        <authorList>
            <person name="Sakai H."/>
            <person name="Naito K."/>
            <person name="Ogiso-Tanaka E."/>
            <person name="Takahashi Y."/>
            <person name="Iseki K."/>
            <person name="Muto C."/>
            <person name="Satou K."/>
            <person name="Teruya K."/>
            <person name="Shiroma A."/>
            <person name="Shimoji M."/>
            <person name="Hirano T."/>
            <person name="Itoh T."/>
            <person name="Kaga A."/>
            <person name="Tomooka N."/>
        </authorList>
    </citation>
    <scope>NUCLEOTIDE SEQUENCE [LARGE SCALE GENOMIC DNA]</scope>
    <source>
        <strain evidence="4">cv. Shumari</strain>
    </source>
</reference>